<keyword evidence="2" id="KW-1185">Reference proteome</keyword>
<protein>
    <submittedName>
        <fullName evidence="1">Uncharacterized protein</fullName>
    </submittedName>
</protein>
<accession>A0ABP6TWY9</accession>
<evidence type="ECO:0000313" key="1">
    <source>
        <dbReference type="EMBL" id="GAA3499265.1"/>
    </source>
</evidence>
<reference evidence="2" key="1">
    <citation type="journal article" date="2019" name="Int. J. Syst. Evol. Microbiol.">
        <title>The Global Catalogue of Microorganisms (GCM) 10K type strain sequencing project: providing services to taxonomists for standard genome sequencing and annotation.</title>
        <authorList>
            <consortium name="The Broad Institute Genomics Platform"/>
            <consortium name="The Broad Institute Genome Sequencing Center for Infectious Disease"/>
            <person name="Wu L."/>
            <person name="Ma J."/>
        </authorList>
    </citation>
    <scope>NUCLEOTIDE SEQUENCE [LARGE SCALE GENOMIC DNA]</scope>
    <source>
        <strain evidence="2">JCM 4816</strain>
    </source>
</reference>
<dbReference type="EMBL" id="BAAAXF010000044">
    <property type="protein sequence ID" value="GAA3499265.1"/>
    <property type="molecule type" value="Genomic_DNA"/>
</dbReference>
<name>A0ABP6TWY9_9ACTN</name>
<evidence type="ECO:0000313" key="2">
    <source>
        <dbReference type="Proteomes" id="UP001501455"/>
    </source>
</evidence>
<sequence>MQAGVGEERGCLPGDRLADRFDHQAGQGLLQSRAVDAGMHHLDEGDRRGDHTQVIGACQGEPAGHRAVTQNGFG</sequence>
<dbReference type="Proteomes" id="UP001501455">
    <property type="component" value="Unassembled WGS sequence"/>
</dbReference>
<proteinExistence type="predicted"/>
<organism evidence="1 2">
    <name type="scientific">Streptomyces prasinosporus</name>
    <dbReference type="NCBI Taxonomy" id="68256"/>
    <lineage>
        <taxon>Bacteria</taxon>
        <taxon>Bacillati</taxon>
        <taxon>Actinomycetota</taxon>
        <taxon>Actinomycetes</taxon>
        <taxon>Kitasatosporales</taxon>
        <taxon>Streptomycetaceae</taxon>
        <taxon>Streptomyces</taxon>
        <taxon>Streptomyces albogriseolus group</taxon>
    </lineage>
</organism>
<gene>
    <name evidence="1" type="ORF">GCM10019016_063690</name>
</gene>
<comment type="caution">
    <text evidence="1">The sequence shown here is derived from an EMBL/GenBank/DDBJ whole genome shotgun (WGS) entry which is preliminary data.</text>
</comment>